<dbReference type="EMBL" id="UZAK01032520">
    <property type="protein sequence ID" value="VDP28337.1"/>
    <property type="molecule type" value="Genomic_DNA"/>
</dbReference>
<organism evidence="3">
    <name type="scientific">Schistosoma curassoni</name>
    <dbReference type="NCBI Taxonomy" id="6186"/>
    <lineage>
        <taxon>Eukaryota</taxon>
        <taxon>Metazoa</taxon>
        <taxon>Spiralia</taxon>
        <taxon>Lophotrochozoa</taxon>
        <taxon>Platyhelminthes</taxon>
        <taxon>Trematoda</taxon>
        <taxon>Digenea</taxon>
        <taxon>Strigeidida</taxon>
        <taxon>Schistosomatoidea</taxon>
        <taxon>Schistosomatidae</taxon>
        <taxon>Schistosoma</taxon>
    </lineage>
</organism>
<dbReference type="AlphaFoldDB" id="A0A183JYV4"/>
<evidence type="ECO:0000313" key="1">
    <source>
        <dbReference type="EMBL" id="VDP28337.1"/>
    </source>
</evidence>
<evidence type="ECO:0000313" key="3">
    <source>
        <dbReference type="WBParaSite" id="SCUD_0000791101-mRNA-1"/>
    </source>
</evidence>
<gene>
    <name evidence="1" type="ORF">SCUD_LOCUS7911</name>
</gene>
<proteinExistence type="predicted"/>
<dbReference type="Proteomes" id="UP000279833">
    <property type="component" value="Unassembled WGS sequence"/>
</dbReference>
<sequence>MTLRHGDRFAKNEQQLARTRKECPGQRGLENAGRLAYAPLRVTGSPKNPLDLLHQTCERLLNECADRNRKPLKFRFIEIHSMDHNWNYNQRNRMNTSVNDLDKINTFNIDNQNDPSKCSNEILDYSTKQMKYPYYTSNTSSSLCSTTSSTLHNYFTTYPFSCFTSSAFKLSNLPSNSLNDILIALQQGLINPDTLLLLLLSSSSSSSSSTSSNVNTTQQQSISSYVIPTTQTLKQDNFTNETYFEYLKLLTNFLSYLSLLKCLNTSNTTDCSNTLNGNRSGTSEEESNL</sequence>
<name>A0A183JYV4_9TREM</name>
<evidence type="ECO:0000313" key="2">
    <source>
        <dbReference type="Proteomes" id="UP000279833"/>
    </source>
</evidence>
<reference evidence="1 2" key="2">
    <citation type="submission" date="2018-11" db="EMBL/GenBank/DDBJ databases">
        <authorList>
            <consortium name="Pathogen Informatics"/>
        </authorList>
    </citation>
    <scope>NUCLEOTIDE SEQUENCE [LARGE SCALE GENOMIC DNA]</scope>
    <source>
        <strain evidence="1">Dakar</strain>
        <strain evidence="2">Dakar, Senegal</strain>
    </source>
</reference>
<dbReference type="WBParaSite" id="SCUD_0000791101-mRNA-1">
    <property type="protein sequence ID" value="SCUD_0000791101-mRNA-1"/>
    <property type="gene ID" value="SCUD_0000791101"/>
</dbReference>
<keyword evidence="2" id="KW-1185">Reference proteome</keyword>
<protein>
    <submittedName>
        <fullName evidence="1 3">Uncharacterized protein</fullName>
    </submittedName>
</protein>
<accession>A0A183JYV4</accession>
<reference evidence="3" key="1">
    <citation type="submission" date="2016-06" db="UniProtKB">
        <authorList>
            <consortium name="WormBaseParasite"/>
        </authorList>
    </citation>
    <scope>IDENTIFICATION</scope>
</reference>